<sequence>MIKAKCSQFGNCPLADGKIHTVESIADHPCELRRDGGQCGLEEVKKTPVAVPGWLRPAAIVGAGLLALGSAGGAAWYFFMRAPTCEVSKVQSLLALAPAVAELESAGLDCLAAAKHTGDIVQMALAAQTLRAADAKGSAKASAALGRLFDPLKRPELEAESKSPQALPATDPRTAVRFYDRAAKLGDADARVAAAALRQKFDLPDTAGVQAGKDGGPLAVPGHPDIFQRVIAKPGAVLASAPGSMQGQALKPFDLFYVFGTRGDWLNVGRRLDRGAEGWIPAEKAQDWNVMLVMRYAPQGQRRPVAFFKDELTIKSLISQPGAADSLDAIIASADSGEPDPRLVAVEDRSVDWQAQPYVMPILQASMAVADDGRNVTLARIGSLAGGAAVAAPTRAPASCAGNPAAAAIHQVVFVIDTTSSMGPYIEGVKRISSAWQREVMARGLSDRFRFGVVGYRNNMQDPAQAGLEYVTRTYLPLSAGANAEAFAAAMRQVAPATVSTHSFDEDAVAGLNEALALDWSGGCGVRLMFLVTDAGALKSDDPKARHQGIGLSTIAARAREASIKPIVVHIGTPEAKAARNLEPAEATYREAFANAAGEGYFNLNNGSAQAFDAYLAGIGPLIGKVADEKAGKLSSRPQTTPGQVPDITTQVLTELFSVQQRFVGAAAGAQAATFTESWTSDRDLADLNREALEVSVFLTRRQLSQLAEQTERLVNTARQAKLESDRFFGMLRVVAAATSQDPARFSGDVARLDAMMPSFLKLLPYRSDVLSLTAEDWRAMGAAKQDAFLRRLSEKLAFYRAIEQDQSKWRALGDSNRDNAVALVPLRQMP</sequence>
<dbReference type="EMBL" id="NOXT01000091">
    <property type="protein sequence ID" value="OYQ31129.1"/>
    <property type="molecule type" value="Genomic_DNA"/>
</dbReference>
<keyword evidence="1" id="KW-0812">Transmembrane</keyword>
<dbReference type="RefSeq" id="WP_094473084.1">
    <property type="nucleotide sequence ID" value="NZ_NOXT01000091.1"/>
</dbReference>
<dbReference type="SUPFAM" id="SSF53300">
    <property type="entry name" value="vWA-like"/>
    <property type="match status" value="1"/>
</dbReference>
<dbReference type="AlphaFoldDB" id="A0A255YPJ6"/>
<keyword evidence="1" id="KW-1133">Transmembrane helix</keyword>
<feature type="domain" description="VWFA" evidence="2">
    <location>
        <begin position="411"/>
        <end position="626"/>
    </location>
</feature>
<dbReference type="PROSITE" id="PS50234">
    <property type="entry name" value="VWFA"/>
    <property type="match status" value="1"/>
</dbReference>
<gene>
    <name evidence="3" type="ORF">CHU93_05180</name>
</gene>
<keyword evidence="1" id="KW-0472">Membrane</keyword>
<dbReference type="InterPro" id="IPR036465">
    <property type="entry name" value="vWFA_dom_sf"/>
</dbReference>
<dbReference type="InterPro" id="IPR002035">
    <property type="entry name" value="VWF_A"/>
</dbReference>
<evidence type="ECO:0000259" key="2">
    <source>
        <dbReference type="PROSITE" id="PS50234"/>
    </source>
</evidence>
<comment type="caution">
    <text evidence="3">The sequence shown here is derived from an EMBL/GenBank/DDBJ whole genome shotgun (WGS) entry which is preliminary data.</text>
</comment>
<evidence type="ECO:0000256" key="1">
    <source>
        <dbReference type="SAM" id="Phobius"/>
    </source>
</evidence>
<accession>A0A255YPJ6</accession>
<dbReference type="OrthoDB" id="9801841at2"/>
<reference evidence="3 4" key="1">
    <citation type="submission" date="2017-07" db="EMBL/GenBank/DDBJ databases">
        <title>Sandarakinorhabdus cyanobacteriorum sp. nov., a novel bacterium isolated from cyanobacterial aggregates in a eutrophic lake.</title>
        <authorList>
            <person name="Cai H."/>
        </authorList>
    </citation>
    <scope>NUCLEOTIDE SEQUENCE [LARGE SCALE GENOMIC DNA]</scope>
    <source>
        <strain evidence="3 4">TH057</strain>
    </source>
</reference>
<evidence type="ECO:0000313" key="4">
    <source>
        <dbReference type="Proteomes" id="UP000216991"/>
    </source>
</evidence>
<dbReference type="CDD" id="cd00198">
    <property type="entry name" value="vWFA"/>
    <property type="match status" value="1"/>
</dbReference>
<organism evidence="3 4">
    <name type="scientific">Sandarakinorhabdus cyanobacteriorum</name>
    <dbReference type="NCBI Taxonomy" id="1981098"/>
    <lineage>
        <taxon>Bacteria</taxon>
        <taxon>Pseudomonadati</taxon>
        <taxon>Pseudomonadota</taxon>
        <taxon>Alphaproteobacteria</taxon>
        <taxon>Sphingomonadales</taxon>
        <taxon>Sphingosinicellaceae</taxon>
        <taxon>Sandarakinorhabdus</taxon>
    </lineage>
</organism>
<protein>
    <recommendedName>
        <fullName evidence="2">VWFA domain-containing protein</fullName>
    </recommendedName>
</protein>
<feature type="transmembrane region" description="Helical" evidence="1">
    <location>
        <begin position="54"/>
        <end position="79"/>
    </location>
</feature>
<dbReference type="Gene3D" id="3.40.50.410">
    <property type="entry name" value="von Willebrand factor, type A domain"/>
    <property type="match status" value="1"/>
</dbReference>
<dbReference type="Proteomes" id="UP000216991">
    <property type="component" value="Unassembled WGS sequence"/>
</dbReference>
<keyword evidence="4" id="KW-1185">Reference proteome</keyword>
<proteinExistence type="predicted"/>
<name>A0A255YPJ6_9SPHN</name>
<evidence type="ECO:0000313" key="3">
    <source>
        <dbReference type="EMBL" id="OYQ31129.1"/>
    </source>
</evidence>